<dbReference type="InterPro" id="IPR050079">
    <property type="entry name" value="DEAD_box_RNA_helicase"/>
</dbReference>
<proteinExistence type="inferred from homology"/>
<dbReference type="Pfam" id="PF00270">
    <property type="entry name" value="DEAD"/>
    <property type="match status" value="1"/>
</dbReference>
<evidence type="ECO:0000313" key="13">
    <source>
        <dbReference type="Proteomes" id="UP001477672"/>
    </source>
</evidence>
<dbReference type="Proteomes" id="UP001477672">
    <property type="component" value="Unassembled WGS sequence"/>
</dbReference>
<evidence type="ECO:0000256" key="5">
    <source>
        <dbReference type="ARBA" id="ARBA00038437"/>
    </source>
</evidence>
<dbReference type="PANTHER" id="PTHR47959">
    <property type="entry name" value="ATP-DEPENDENT RNA HELICASE RHLE-RELATED"/>
    <property type="match status" value="1"/>
</dbReference>
<feature type="compositionally biased region" description="Low complexity" evidence="8">
    <location>
        <begin position="431"/>
        <end position="445"/>
    </location>
</feature>
<keyword evidence="4 7" id="KW-0067">ATP-binding</keyword>
<feature type="compositionally biased region" description="Basic and acidic residues" evidence="8">
    <location>
        <begin position="468"/>
        <end position="491"/>
    </location>
</feature>
<evidence type="ECO:0000256" key="7">
    <source>
        <dbReference type="RuleBase" id="RU000492"/>
    </source>
</evidence>
<dbReference type="CDD" id="cd00268">
    <property type="entry name" value="DEADc"/>
    <property type="match status" value="1"/>
</dbReference>
<dbReference type="InterPro" id="IPR001650">
    <property type="entry name" value="Helicase_C-like"/>
</dbReference>
<feature type="compositionally biased region" description="Low complexity" evidence="8">
    <location>
        <begin position="458"/>
        <end position="467"/>
    </location>
</feature>
<evidence type="ECO:0000313" key="12">
    <source>
        <dbReference type="EMBL" id="MEQ2521799.1"/>
    </source>
</evidence>
<dbReference type="PROSITE" id="PS51192">
    <property type="entry name" value="HELICASE_ATP_BIND_1"/>
    <property type="match status" value="1"/>
</dbReference>
<evidence type="ECO:0000256" key="2">
    <source>
        <dbReference type="ARBA" id="ARBA00022801"/>
    </source>
</evidence>
<evidence type="ECO:0000259" key="9">
    <source>
        <dbReference type="PROSITE" id="PS51192"/>
    </source>
</evidence>
<gene>
    <name evidence="12" type="ORF">WMO24_15385</name>
</gene>
<dbReference type="PROSITE" id="PS51194">
    <property type="entry name" value="HELICASE_CTER"/>
    <property type="match status" value="1"/>
</dbReference>
<dbReference type="EMBL" id="JBBMFA010000116">
    <property type="protein sequence ID" value="MEQ2521799.1"/>
    <property type="molecule type" value="Genomic_DNA"/>
</dbReference>
<evidence type="ECO:0000256" key="6">
    <source>
        <dbReference type="PROSITE-ProRule" id="PRU00552"/>
    </source>
</evidence>
<feature type="domain" description="Helicase C-terminal" evidence="10">
    <location>
        <begin position="230"/>
        <end position="382"/>
    </location>
</feature>
<dbReference type="PROSITE" id="PS51195">
    <property type="entry name" value="Q_MOTIF"/>
    <property type="match status" value="1"/>
</dbReference>
<feature type="region of interest" description="Disordered" evidence="8">
    <location>
        <begin position="372"/>
        <end position="506"/>
    </location>
</feature>
<evidence type="ECO:0000256" key="8">
    <source>
        <dbReference type="SAM" id="MobiDB-lite"/>
    </source>
</evidence>
<dbReference type="GO" id="GO:0004386">
    <property type="term" value="F:helicase activity"/>
    <property type="evidence" value="ECO:0007669"/>
    <property type="project" value="UniProtKB-KW"/>
</dbReference>
<feature type="compositionally biased region" description="Basic residues" evidence="8">
    <location>
        <begin position="417"/>
        <end position="430"/>
    </location>
</feature>
<keyword evidence="2 7" id="KW-0378">Hydrolase</keyword>
<dbReference type="PANTHER" id="PTHR47959:SF13">
    <property type="entry name" value="ATP-DEPENDENT RNA HELICASE RHLE"/>
    <property type="match status" value="1"/>
</dbReference>
<dbReference type="InterPro" id="IPR014014">
    <property type="entry name" value="RNA_helicase_DEAD_Q_motif"/>
</dbReference>
<dbReference type="SMART" id="SM00490">
    <property type="entry name" value="HELICc"/>
    <property type="match status" value="1"/>
</dbReference>
<feature type="compositionally biased region" description="Basic and acidic residues" evidence="8">
    <location>
        <begin position="388"/>
        <end position="403"/>
    </location>
</feature>
<keyword evidence="3 7" id="KW-0347">Helicase</keyword>
<evidence type="ECO:0000259" key="11">
    <source>
        <dbReference type="PROSITE" id="PS51195"/>
    </source>
</evidence>
<evidence type="ECO:0000256" key="3">
    <source>
        <dbReference type="ARBA" id="ARBA00022806"/>
    </source>
</evidence>
<comment type="caution">
    <text evidence="12">The sequence shown here is derived from an EMBL/GenBank/DDBJ whole genome shotgun (WGS) entry which is preliminary data.</text>
</comment>
<dbReference type="Gene3D" id="3.40.50.300">
    <property type="entry name" value="P-loop containing nucleotide triphosphate hydrolases"/>
    <property type="match status" value="2"/>
</dbReference>
<dbReference type="PROSITE" id="PS00039">
    <property type="entry name" value="DEAD_ATP_HELICASE"/>
    <property type="match status" value="1"/>
</dbReference>
<accession>A0ABV1GIW9</accession>
<dbReference type="InterPro" id="IPR027417">
    <property type="entry name" value="P-loop_NTPase"/>
</dbReference>
<dbReference type="SMART" id="SM00487">
    <property type="entry name" value="DEXDc"/>
    <property type="match status" value="1"/>
</dbReference>
<dbReference type="InterPro" id="IPR011545">
    <property type="entry name" value="DEAD/DEAH_box_helicase_dom"/>
</dbReference>
<feature type="domain" description="DEAD-box RNA helicase Q" evidence="11">
    <location>
        <begin position="1"/>
        <end position="29"/>
    </location>
</feature>
<protein>
    <submittedName>
        <fullName evidence="12">DEAD/DEAH box helicase</fullName>
    </submittedName>
</protein>
<feature type="compositionally biased region" description="Basic and acidic residues" evidence="8">
    <location>
        <begin position="446"/>
        <end position="457"/>
    </location>
</feature>
<evidence type="ECO:0000256" key="1">
    <source>
        <dbReference type="ARBA" id="ARBA00022741"/>
    </source>
</evidence>
<organism evidence="12 13">
    <name type="scientific">Ruthenibacterium intestinale</name>
    <dbReference type="NCBI Taxonomy" id="3133163"/>
    <lineage>
        <taxon>Bacteria</taxon>
        <taxon>Bacillati</taxon>
        <taxon>Bacillota</taxon>
        <taxon>Clostridia</taxon>
        <taxon>Eubacteriales</taxon>
        <taxon>Oscillospiraceae</taxon>
        <taxon>Ruthenibacterium</taxon>
    </lineage>
</organism>
<dbReference type="InterPro" id="IPR014001">
    <property type="entry name" value="Helicase_ATP-bd"/>
</dbReference>
<dbReference type="CDD" id="cd18787">
    <property type="entry name" value="SF2_C_DEAD"/>
    <property type="match status" value="1"/>
</dbReference>
<name>A0ABV1GIW9_9FIRM</name>
<dbReference type="InterPro" id="IPR000629">
    <property type="entry name" value="RNA-helicase_DEAD-box_CS"/>
</dbReference>
<keyword evidence="13" id="KW-1185">Reference proteome</keyword>
<dbReference type="SUPFAM" id="SSF52540">
    <property type="entry name" value="P-loop containing nucleoside triphosphate hydrolases"/>
    <property type="match status" value="1"/>
</dbReference>
<dbReference type="InterPro" id="IPR044742">
    <property type="entry name" value="DEAD/DEAH_RhlB"/>
</dbReference>
<feature type="short sequence motif" description="Q motif" evidence="6">
    <location>
        <begin position="1"/>
        <end position="29"/>
    </location>
</feature>
<reference evidence="12 13" key="1">
    <citation type="submission" date="2024-03" db="EMBL/GenBank/DDBJ databases">
        <title>Human intestinal bacterial collection.</title>
        <authorList>
            <person name="Pauvert C."/>
            <person name="Hitch T.C.A."/>
            <person name="Clavel T."/>
        </authorList>
    </citation>
    <scope>NUCLEOTIDE SEQUENCE [LARGE SCALE GENOMIC DNA]</scope>
    <source>
        <strain evidence="12 13">CLA-JM-H11</strain>
    </source>
</reference>
<evidence type="ECO:0000256" key="4">
    <source>
        <dbReference type="ARBA" id="ARBA00022840"/>
    </source>
</evidence>
<dbReference type="Pfam" id="PF00271">
    <property type="entry name" value="Helicase_C"/>
    <property type="match status" value="1"/>
</dbReference>
<feature type="domain" description="Helicase ATP-binding" evidence="9">
    <location>
        <begin position="32"/>
        <end position="207"/>
    </location>
</feature>
<comment type="similarity">
    <text evidence="5 7">Belongs to the DEAD box helicase family.</text>
</comment>
<keyword evidence="1 7" id="KW-0547">Nucleotide-binding</keyword>
<dbReference type="RefSeq" id="WP_349217274.1">
    <property type="nucleotide sequence ID" value="NZ_JBBMFA010000116.1"/>
</dbReference>
<sequence length="527" mass="57746">MRFSELNLISPILAAADAAGYTEPSPIQQQAIPPVLAGRDLLGCAQTGTGKTAAFAMPILQLVYSRCRRDSARPVRALVLTPTRELALQIDESFAAYGARLPVRHTVIFGGVGQAPQVEKLRAGVDVLTATPGRLNDLIAQGHVDLSSVEIFVLDEADRMLDMGFVQDVRKVLRHLPKKRQTLLFSATMPREIEQLAASILHEPVRVMVTPPATTVEAIRQSVCFVDKGNKKHLLASLLQDKAVTSALVFTRTKHGADRVVRDLAKAGIQAAAIHGNKSQTARQTALTRFKTGQIRVLVATDIAARGIDVSGLSHVFNYDLPNVPETYVHRIGRTGRAGADGVAISFCCADEVEYLRDIEKLTRQNIPVCGHAWPMQEGPVPVQAENRPQKRKEEKKVMEQETQKQTVPAEGEGAPKKRRRRGGRRHNKNRQGAAAAQPAVQNAEAKAEKTEKKEKAPAQQPRAPKAAAERAAARQRPAKEAPRRQPRKEAEEVDDSIQLISRRAPAQKFASFEEYMKAHGMGGDEE</sequence>
<evidence type="ECO:0000259" key="10">
    <source>
        <dbReference type="PROSITE" id="PS51194"/>
    </source>
</evidence>